<evidence type="ECO:0000256" key="1">
    <source>
        <dbReference type="SAM" id="Phobius"/>
    </source>
</evidence>
<reference evidence="2 3" key="1">
    <citation type="submission" date="2019-01" db="EMBL/GenBank/DDBJ databases">
        <title>Sequencing the genomes of 1000 actinobacteria strains.</title>
        <authorList>
            <person name="Klenk H.-P."/>
        </authorList>
    </citation>
    <scope>NUCLEOTIDE SEQUENCE [LARGE SCALE GENOMIC DNA]</scope>
    <source>
        <strain evidence="2 3">DSM 43925</strain>
    </source>
</reference>
<feature type="transmembrane region" description="Helical" evidence="1">
    <location>
        <begin position="38"/>
        <end position="55"/>
    </location>
</feature>
<keyword evidence="1" id="KW-0472">Membrane</keyword>
<protein>
    <submittedName>
        <fullName evidence="2">Uncharacterized protein</fullName>
    </submittedName>
</protein>
<name>A0A438LYM1_9ACTN</name>
<feature type="transmembrane region" description="Helical" evidence="1">
    <location>
        <begin position="12"/>
        <end position="32"/>
    </location>
</feature>
<sequence length="56" mass="5663">MSDSTTTSVRLLVPGVALIVAAEALVLSLRLAGTDTRGFTWLVAALVAGFSLSGSV</sequence>
<evidence type="ECO:0000313" key="2">
    <source>
        <dbReference type="EMBL" id="RVX38447.1"/>
    </source>
</evidence>
<proteinExistence type="predicted"/>
<keyword evidence="1" id="KW-0812">Transmembrane</keyword>
<comment type="caution">
    <text evidence="2">The sequence shown here is derived from an EMBL/GenBank/DDBJ whole genome shotgun (WGS) entry which is preliminary data.</text>
</comment>
<dbReference type="EMBL" id="SAUN01000001">
    <property type="protein sequence ID" value="RVX38447.1"/>
    <property type="molecule type" value="Genomic_DNA"/>
</dbReference>
<accession>A0A438LYM1</accession>
<keyword evidence="1" id="KW-1133">Transmembrane helix</keyword>
<organism evidence="2 3">
    <name type="scientific">Nonomuraea polychroma</name>
    <dbReference type="NCBI Taxonomy" id="46176"/>
    <lineage>
        <taxon>Bacteria</taxon>
        <taxon>Bacillati</taxon>
        <taxon>Actinomycetota</taxon>
        <taxon>Actinomycetes</taxon>
        <taxon>Streptosporangiales</taxon>
        <taxon>Streptosporangiaceae</taxon>
        <taxon>Nonomuraea</taxon>
    </lineage>
</organism>
<dbReference type="AlphaFoldDB" id="A0A438LYM1"/>
<dbReference type="Proteomes" id="UP000284824">
    <property type="component" value="Unassembled WGS sequence"/>
</dbReference>
<evidence type="ECO:0000313" key="3">
    <source>
        <dbReference type="Proteomes" id="UP000284824"/>
    </source>
</evidence>
<gene>
    <name evidence="2" type="ORF">EDD27_0757</name>
</gene>
<keyword evidence="3" id="KW-1185">Reference proteome</keyword>